<keyword evidence="3" id="KW-1185">Reference proteome</keyword>
<dbReference type="EMBL" id="CP022743">
    <property type="protein sequence ID" value="ASU33584.1"/>
    <property type="molecule type" value="Genomic_DNA"/>
</dbReference>
<evidence type="ECO:0000313" key="2">
    <source>
        <dbReference type="EMBL" id="ASU33584.1"/>
    </source>
</evidence>
<reference evidence="2 3" key="1">
    <citation type="submission" date="2017-08" db="EMBL/GenBank/DDBJ databases">
        <title>Complete genome sequence of Mucilaginibacter sp. strain BJC16-A31.</title>
        <authorList>
            <consortium name="Henan University of Science and Technology"/>
            <person name="You X."/>
        </authorList>
    </citation>
    <scope>NUCLEOTIDE SEQUENCE [LARGE SCALE GENOMIC DNA]</scope>
    <source>
        <strain evidence="2 3">BJC16-A31</strain>
    </source>
</reference>
<accession>A0A223NV83</accession>
<protein>
    <submittedName>
        <fullName evidence="2">Uncharacterized protein</fullName>
    </submittedName>
</protein>
<organism evidence="2 3">
    <name type="scientific">Mucilaginibacter xinganensis</name>
    <dbReference type="NCBI Taxonomy" id="1234841"/>
    <lineage>
        <taxon>Bacteria</taxon>
        <taxon>Pseudomonadati</taxon>
        <taxon>Bacteroidota</taxon>
        <taxon>Sphingobacteriia</taxon>
        <taxon>Sphingobacteriales</taxon>
        <taxon>Sphingobacteriaceae</taxon>
        <taxon>Mucilaginibacter</taxon>
    </lineage>
</organism>
<dbReference type="Proteomes" id="UP000215002">
    <property type="component" value="Chromosome"/>
</dbReference>
<evidence type="ECO:0000313" key="3">
    <source>
        <dbReference type="Proteomes" id="UP000215002"/>
    </source>
</evidence>
<evidence type="ECO:0000256" key="1">
    <source>
        <dbReference type="SAM" id="MobiDB-lite"/>
    </source>
</evidence>
<gene>
    <name evidence="2" type="ORF">MuYL_1688</name>
</gene>
<dbReference type="AlphaFoldDB" id="A0A223NV83"/>
<dbReference type="KEGG" id="muc:MuYL_1688"/>
<name>A0A223NV83_9SPHI</name>
<feature type="region of interest" description="Disordered" evidence="1">
    <location>
        <begin position="1"/>
        <end position="27"/>
    </location>
</feature>
<sequence>MARKTAENKMEKNDKFETRGPDISTTHFQGTICNHLVLIKLHRNEMPVPADDNS</sequence>
<proteinExistence type="predicted"/>
<feature type="compositionally biased region" description="Basic and acidic residues" evidence="1">
    <location>
        <begin position="1"/>
        <end position="20"/>
    </location>
</feature>